<organism evidence="3 4">
    <name type="scientific">Coleophoma cylindrospora</name>
    <dbReference type="NCBI Taxonomy" id="1849047"/>
    <lineage>
        <taxon>Eukaryota</taxon>
        <taxon>Fungi</taxon>
        <taxon>Dikarya</taxon>
        <taxon>Ascomycota</taxon>
        <taxon>Pezizomycotina</taxon>
        <taxon>Leotiomycetes</taxon>
        <taxon>Helotiales</taxon>
        <taxon>Dermateaceae</taxon>
        <taxon>Coleophoma</taxon>
    </lineage>
</organism>
<dbReference type="OrthoDB" id="9995306at2759"/>
<dbReference type="Proteomes" id="UP000256645">
    <property type="component" value="Unassembled WGS sequence"/>
</dbReference>
<comment type="pathway">
    <text evidence="1">tRNA modification; 5-methoxycarbonylmethyl-2-thiouridine-tRNA biosynthesis.</text>
</comment>
<name>A0A3D8RTD0_9HELO</name>
<evidence type="ECO:0000313" key="4">
    <source>
        <dbReference type="Proteomes" id="UP000256645"/>
    </source>
</evidence>
<dbReference type="CDD" id="cd19495">
    <property type="entry name" value="Elp6"/>
    <property type="match status" value="1"/>
</dbReference>
<dbReference type="InterPro" id="IPR027417">
    <property type="entry name" value="P-loop_NTPase"/>
</dbReference>
<dbReference type="GO" id="GO:0033588">
    <property type="term" value="C:elongator holoenzyme complex"/>
    <property type="evidence" value="ECO:0007669"/>
    <property type="project" value="InterPro"/>
</dbReference>
<evidence type="ECO:0000313" key="3">
    <source>
        <dbReference type="EMBL" id="RDW77218.1"/>
    </source>
</evidence>
<dbReference type="PANTHER" id="PTHR16184">
    <property type="entry name" value="ELONGATOR COMPLEX PROTEIN 6"/>
    <property type="match status" value="1"/>
</dbReference>
<dbReference type="Pfam" id="PF09807">
    <property type="entry name" value="ELP6"/>
    <property type="match status" value="1"/>
</dbReference>
<dbReference type="EMBL" id="PDLM01000005">
    <property type="protein sequence ID" value="RDW77218.1"/>
    <property type="molecule type" value="Genomic_DNA"/>
</dbReference>
<dbReference type="GO" id="GO:0002098">
    <property type="term" value="P:tRNA wobble uridine modification"/>
    <property type="evidence" value="ECO:0007669"/>
    <property type="project" value="InterPro"/>
</dbReference>
<dbReference type="PANTHER" id="PTHR16184:SF6">
    <property type="entry name" value="ELONGATOR COMPLEX PROTEIN 6"/>
    <property type="match status" value="1"/>
</dbReference>
<dbReference type="Gene3D" id="3.40.50.300">
    <property type="entry name" value="P-loop containing nucleotide triphosphate hydrolases"/>
    <property type="match status" value="1"/>
</dbReference>
<gene>
    <name evidence="3" type="ORF">BP6252_05271</name>
</gene>
<keyword evidence="4" id="KW-1185">Reference proteome</keyword>
<sequence>MATRIPPLLEPYLSLPPETSLILLTSVLGASTNWLVLRFLHSILASPEGNPEDDTKVVFVSFMRDLAFWKENGRRLGLDLDKLASRKKFAFVDGLSGLFLPKQAADSRVVPPQTILKSPELQNVASQILGGISQIKAAGSGKVLLVLDQLDLLLATAGDKSDVVALGEMLLELRESVHATVMTVSADYPLVSEQRTSLESNHAAFLMGIAHQADSIMSLRLLDTGTARDVSGVIRVTQGSHAVSESDGSSKRTEEKEVLYFVGGDGGVKVFERGQ</sequence>
<comment type="caution">
    <text evidence="3">The sequence shown here is derived from an EMBL/GenBank/DDBJ whole genome shotgun (WGS) entry which is preliminary data.</text>
</comment>
<dbReference type="AlphaFoldDB" id="A0A3D8RTD0"/>
<evidence type="ECO:0008006" key="5">
    <source>
        <dbReference type="Google" id="ProtNLM"/>
    </source>
</evidence>
<accession>A0A3D8RTD0</accession>
<evidence type="ECO:0000256" key="2">
    <source>
        <dbReference type="ARBA" id="ARBA00008837"/>
    </source>
</evidence>
<proteinExistence type="inferred from homology"/>
<dbReference type="InterPro" id="IPR018627">
    <property type="entry name" value="ELP6"/>
</dbReference>
<protein>
    <recommendedName>
        <fullName evidence="5">Elongator complex protein 6</fullName>
    </recommendedName>
</protein>
<reference evidence="3 4" key="1">
    <citation type="journal article" date="2018" name="IMA Fungus">
        <title>IMA Genome-F 9: Draft genome sequence of Annulohypoxylon stygium, Aspergillus mulundensis, Berkeleyomyces basicola (syn. Thielaviopsis basicola), Ceratocystis smalleyi, two Cercospora beticola strains, Coleophoma cylindrospora, Fusarium fracticaudum, Phialophora cf. hyalina, and Morchella septimelata.</title>
        <authorList>
            <person name="Wingfield B.D."/>
            <person name="Bills G.F."/>
            <person name="Dong Y."/>
            <person name="Huang W."/>
            <person name="Nel W.J."/>
            <person name="Swalarsk-Parry B.S."/>
            <person name="Vaghefi N."/>
            <person name="Wilken P.M."/>
            <person name="An Z."/>
            <person name="de Beer Z.W."/>
            <person name="De Vos L."/>
            <person name="Chen L."/>
            <person name="Duong T.A."/>
            <person name="Gao Y."/>
            <person name="Hammerbacher A."/>
            <person name="Kikkert J.R."/>
            <person name="Li Y."/>
            <person name="Li H."/>
            <person name="Li K."/>
            <person name="Li Q."/>
            <person name="Liu X."/>
            <person name="Ma X."/>
            <person name="Naidoo K."/>
            <person name="Pethybridge S.J."/>
            <person name="Sun J."/>
            <person name="Steenkamp E.T."/>
            <person name="van der Nest M.A."/>
            <person name="van Wyk S."/>
            <person name="Wingfield M.J."/>
            <person name="Xiong C."/>
            <person name="Yue Q."/>
            <person name="Zhang X."/>
        </authorList>
    </citation>
    <scope>NUCLEOTIDE SEQUENCE [LARGE SCALE GENOMIC DNA]</scope>
    <source>
        <strain evidence="3 4">BP6252</strain>
    </source>
</reference>
<dbReference type="STRING" id="1849047.A0A3D8RTD0"/>
<evidence type="ECO:0000256" key="1">
    <source>
        <dbReference type="ARBA" id="ARBA00005043"/>
    </source>
</evidence>
<comment type="similarity">
    <text evidence="2">Belongs to the ELP6 family.</text>
</comment>
<dbReference type="UniPathway" id="UPA00988"/>